<feature type="compositionally biased region" description="Polar residues" evidence="1">
    <location>
        <begin position="80"/>
        <end position="95"/>
    </location>
</feature>
<evidence type="ECO:0000256" key="1">
    <source>
        <dbReference type="SAM" id="MobiDB-lite"/>
    </source>
</evidence>
<sequence length="105" mass="11372">MASLAVIMTILALKPEAYSSLCETENLLQFLLNGLDLEQDPFAMISKNRQDATSINTLKEAVQEAGIVRRGQRVGEEGSNETFSCNNASDSSGDQLSHGFAFSDI</sequence>
<evidence type="ECO:0000313" key="4">
    <source>
        <dbReference type="Proteomes" id="UP000807716"/>
    </source>
</evidence>
<evidence type="ECO:0000256" key="2">
    <source>
        <dbReference type="SAM" id="SignalP"/>
    </source>
</evidence>
<dbReference type="Proteomes" id="UP000807716">
    <property type="component" value="Unassembled WGS sequence"/>
</dbReference>
<feature type="region of interest" description="Disordered" evidence="1">
    <location>
        <begin position="73"/>
        <end position="105"/>
    </location>
</feature>
<protein>
    <submittedName>
        <fullName evidence="3">Uncharacterized protein</fullName>
    </submittedName>
</protein>
<evidence type="ECO:0000313" key="3">
    <source>
        <dbReference type="EMBL" id="KAG0255797.1"/>
    </source>
</evidence>
<reference evidence="3" key="1">
    <citation type="journal article" date="2020" name="Fungal Divers.">
        <title>Resolving the Mortierellaceae phylogeny through synthesis of multi-gene phylogenetics and phylogenomics.</title>
        <authorList>
            <person name="Vandepol N."/>
            <person name="Liber J."/>
            <person name="Desiro A."/>
            <person name="Na H."/>
            <person name="Kennedy M."/>
            <person name="Barry K."/>
            <person name="Grigoriev I.V."/>
            <person name="Miller A.N."/>
            <person name="O'Donnell K."/>
            <person name="Stajich J.E."/>
            <person name="Bonito G."/>
        </authorList>
    </citation>
    <scope>NUCLEOTIDE SEQUENCE</scope>
    <source>
        <strain evidence="3">BC1065</strain>
    </source>
</reference>
<organism evidence="3 4">
    <name type="scientific">Actinomortierella ambigua</name>
    <dbReference type="NCBI Taxonomy" id="1343610"/>
    <lineage>
        <taxon>Eukaryota</taxon>
        <taxon>Fungi</taxon>
        <taxon>Fungi incertae sedis</taxon>
        <taxon>Mucoromycota</taxon>
        <taxon>Mortierellomycotina</taxon>
        <taxon>Mortierellomycetes</taxon>
        <taxon>Mortierellales</taxon>
        <taxon>Mortierellaceae</taxon>
        <taxon>Actinomortierella</taxon>
    </lineage>
</organism>
<name>A0A9P6PZM5_9FUNG</name>
<dbReference type="AlphaFoldDB" id="A0A9P6PZM5"/>
<proteinExistence type="predicted"/>
<feature type="chain" id="PRO_5040368434" evidence="2">
    <location>
        <begin position="20"/>
        <end position="105"/>
    </location>
</feature>
<keyword evidence="4" id="KW-1185">Reference proteome</keyword>
<feature type="signal peptide" evidence="2">
    <location>
        <begin position="1"/>
        <end position="19"/>
    </location>
</feature>
<dbReference type="EMBL" id="JAAAJB010000441">
    <property type="protein sequence ID" value="KAG0255797.1"/>
    <property type="molecule type" value="Genomic_DNA"/>
</dbReference>
<keyword evidence="2" id="KW-0732">Signal</keyword>
<accession>A0A9P6PZM5</accession>
<gene>
    <name evidence="3" type="ORF">DFQ27_006069</name>
</gene>
<comment type="caution">
    <text evidence="3">The sequence shown here is derived from an EMBL/GenBank/DDBJ whole genome shotgun (WGS) entry which is preliminary data.</text>
</comment>